<dbReference type="Gene3D" id="3.40.50.720">
    <property type="entry name" value="NAD(P)-binding Rossmann-like Domain"/>
    <property type="match status" value="1"/>
</dbReference>
<evidence type="ECO:0000259" key="2">
    <source>
        <dbReference type="Pfam" id="PF13460"/>
    </source>
</evidence>
<evidence type="ECO:0000256" key="1">
    <source>
        <dbReference type="ARBA" id="ARBA00038376"/>
    </source>
</evidence>
<gene>
    <name evidence="3" type="ORF">D0Z07_3337</name>
</gene>
<name>A0A9P6VKY1_9HELO</name>
<sequence length="253" mass="27460">MSLPTSISPTLALFGATGGCCRAVLHRSLQAGLSVNVLARTPSKLTTEFPSTEYPQLTIIGGNIRDAKAVERTLTFTEGTSTKLVEIIVSGVGMRSFGESERTVCEDGMNCILSSITETRAEGAEGDDPKIVVISTKGCSTERREVPVLMIPVYAVFVRIPIIDKRKMETAVRKSGLKWCILRPSHLTDGESKGLAKVRIGVEKSQKGGKSETQSEEIGYSIRREDVGLWIYQELVCGGGTEEWEGKIVGLTY</sequence>
<comment type="caution">
    <text evidence="3">The sequence shown here is derived from an EMBL/GenBank/DDBJ whole genome shotgun (WGS) entry which is preliminary data.</text>
</comment>
<evidence type="ECO:0000313" key="3">
    <source>
        <dbReference type="EMBL" id="KAG0650166.1"/>
    </source>
</evidence>
<dbReference type="InterPro" id="IPR036291">
    <property type="entry name" value="NAD(P)-bd_dom_sf"/>
</dbReference>
<comment type="similarity">
    <text evidence="1">Belongs to the avfA family.</text>
</comment>
<dbReference type="Proteomes" id="UP000785200">
    <property type="component" value="Unassembled WGS sequence"/>
</dbReference>
<feature type="domain" description="NAD(P)-binding" evidence="2">
    <location>
        <begin position="15"/>
        <end position="233"/>
    </location>
</feature>
<dbReference type="InterPro" id="IPR051606">
    <property type="entry name" value="Polyketide_Oxido-like"/>
</dbReference>
<dbReference type="EMBL" id="VNKQ01000006">
    <property type="protein sequence ID" value="KAG0650166.1"/>
    <property type="molecule type" value="Genomic_DNA"/>
</dbReference>
<reference evidence="3" key="1">
    <citation type="submission" date="2019-07" db="EMBL/GenBank/DDBJ databases">
        <title>Hyphodiscus hymeniophilus genome sequencing and assembly.</title>
        <authorList>
            <person name="Kramer G."/>
            <person name="Nodwell J."/>
        </authorList>
    </citation>
    <scope>NUCLEOTIDE SEQUENCE</scope>
    <source>
        <strain evidence="3">ATCC 34498</strain>
    </source>
</reference>
<proteinExistence type="inferred from homology"/>
<dbReference type="OrthoDB" id="63935at2759"/>
<dbReference type="PANTHER" id="PTHR43355:SF2">
    <property type="entry name" value="FLAVIN REDUCTASE (NADPH)"/>
    <property type="match status" value="1"/>
</dbReference>
<protein>
    <recommendedName>
        <fullName evidence="2">NAD(P)-binding domain-containing protein</fullName>
    </recommendedName>
</protein>
<dbReference type="SUPFAM" id="SSF51735">
    <property type="entry name" value="NAD(P)-binding Rossmann-fold domains"/>
    <property type="match status" value="1"/>
</dbReference>
<dbReference type="GO" id="GO:0004074">
    <property type="term" value="F:biliverdin reductase [NAD(P)H] activity"/>
    <property type="evidence" value="ECO:0007669"/>
    <property type="project" value="TreeGrafter"/>
</dbReference>
<dbReference type="InterPro" id="IPR016040">
    <property type="entry name" value="NAD(P)-bd_dom"/>
</dbReference>
<dbReference type="AlphaFoldDB" id="A0A9P6VKY1"/>
<dbReference type="GO" id="GO:0042602">
    <property type="term" value="F:riboflavin reductase (NADPH) activity"/>
    <property type="evidence" value="ECO:0007669"/>
    <property type="project" value="TreeGrafter"/>
</dbReference>
<accession>A0A9P6VKY1</accession>
<organism evidence="3 4">
    <name type="scientific">Hyphodiscus hymeniophilus</name>
    <dbReference type="NCBI Taxonomy" id="353542"/>
    <lineage>
        <taxon>Eukaryota</taxon>
        <taxon>Fungi</taxon>
        <taxon>Dikarya</taxon>
        <taxon>Ascomycota</taxon>
        <taxon>Pezizomycotina</taxon>
        <taxon>Leotiomycetes</taxon>
        <taxon>Helotiales</taxon>
        <taxon>Hyphodiscaceae</taxon>
        <taxon>Hyphodiscus</taxon>
    </lineage>
</organism>
<dbReference type="Pfam" id="PF13460">
    <property type="entry name" value="NAD_binding_10"/>
    <property type="match status" value="1"/>
</dbReference>
<evidence type="ECO:0000313" key="4">
    <source>
        <dbReference type="Proteomes" id="UP000785200"/>
    </source>
</evidence>
<dbReference type="PANTHER" id="PTHR43355">
    <property type="entry name" value="FLAVIN REDUCTASE (NADPH)"/>
    <property type="match status" value="1"/>
</dbReference>
<keyword evidence="4" id="KW-1185">Reference proteome</keyword>